<dbReference type="EMBL" id="JAUDCF010000002">
    <property type="protein sequence ID" value="MDM8144679.1"/>
    <property type="molecule type" value="Genomic_DNA"/>
</dbReference>
<reference evidence="2" key="2">
    <citation type="submission" date="2023-07" db="EMBL/GenBank/DDBJ databases">
        <title>Identification and characterization of horizontal gene transfer across gut microbiota members of farm animals based on homology search.</title>
        <authorList>
            <person name="Schwarzerova J."/>
            <person name="Nykrynova M."/>
            <person name="Jureckova K."/>
            <person name="Cejkova D."/>
            <person name="Rychlik I."/>
        </authorList>
    </citation>
    <scope>NUCLEOTIDE SEQUENCE [LARGE SCALE GENOMIC DNA]</scope>
    <source>
        <strain evidence="2">ET4</strain>
    </source>
</reference>
<dbReference type="Proteomes" id="UP001228403">
    <property type="component" value="Unassembled WGS sequence"/>
</dbReference>
<comment type="caution">
    <text evidence="1">The sequence shown here is derived from an EMBL/GenBank/DDBJ whole genome shotgun (WGS) entry which is preliminary data.</text>
</comment>
<sequence>MKKRIYQAPQMELMQVEAESQLLSASMGINDEVSNSTQLSNEENNFNVWGE</sequence>
<evidence type="ECO:0000313" key="1">
    <source>
        <dbReference type="EMBL" id="MDM8144679.1"/>
    </source>
</evidence>
<gene>
    <name evidence="1" type="ORF">QUW02_01840</name>
</gene>
<organism evidence="1 2">
    <name type="scientific">Bacteroides eggerthii</name>
    <dbReference type="NCBI Taxonomy" id="28111"/>
    <lineage>
        <taxon>Bacteria</taxon>
        <taxon>Pseudomonadati</taxon>
        <taxon>Bacteroidota</taxon>
        <taxon>Bacteroidia</taxon>
        <taxon>Bacteroidales</taxon>
        <taxon>Bacteroidaceae</taxon>
        <taxon>Bacteroides</taxon>
    </lineage>
</organism>
<proteinExistence type="predicted"/>
<protein>
    <submittedName>
        <fullName evidence="1">Uncharacterized protein</fullName>
    </submittedName>
</protein>
<keyword evidence="2" id="KW-1185">Reference proteome</keyword>
<evidence type="ECO:0000313" key="2">
    <source>
        <dbReference type="Proteomes" id="UP001228403"/>
    </source>
</evidence>
<accession>A0ABT7U2E7</accession>
<reference evidence="1 2" key="1">
    <citation type="submission" date="2023-06" db="EMBL/GenBank/DDBJ databases">
        <authorList>
            <person name="Zeman M."/>
            <person name="Kubasova T."/>
            <person name="Jahodarova E."/>
            <person name="Nykrynova M."/>
            <person name="Rychlik I."/>
        </authorList>
    </citation>
    <scope>NUCLEOTIDE SEQUENCE [LARGE SCALE GENOMIC DNA]</scope>
    <source>
        <strain evidence="1 2">ET4</strain>
    </source>
</reference>
<name>A0ABT7U2E7_9BACE</name>